<dbReference type="InterPro" id="IPR001940">
    <property type="entry name" value="Peptidase_S1C"/>
</dbReference>
<dbReference type="InterPro" id="IPR001623">
    <property type="entry name" value="DnaJ_domain"/>
</dbReference>
<dbReference type="Gene3D" id="2.40.10.10">
    <property type="entry name" value="Trypsin-like serine proteases"/>
    <property type="match status" value="2"/>
</dbReference>
<feature type="region of interest" description="Disordered" evidence="4">
    <location>
        <begin position="341"/>
        <end position="363"/>
    </location>
</feature>
<proteinExistence type="inferred from homology"/>
<dbReference type="PRINTS" id="PR00834">
    <property type="entry name" value="PROTEASES2C"/>
</dbReference>
<feature type="transmembrane region" description="Helical" evidence="5">
    <location>
        <begin position="86"/>
        <end position="105"/>
    </location>
</feature>
<dbReference type="PANTHER" id="PTHR43343">
    <property type="entry name" value="PEPTIDASE S12"/>
    <property type="match status" value="1"/>
</dbReference>
<reference evidence="7" key="1">
    <citation type="submission" date="2014-02" db="EMBL/GenBank/DDBJ databases">
        <title>Expanding our view of genomic diversity in Candidatus Accumulibacter clades.</title>
        <authorList>
            <person name="Skennerton C.T."/>
            <person name="Barr J.J."/>
            <person name="Slater F.R."/>
            <person name="Bond P.L."/>
            <person name="Tyson G.W."/>
        </authorList>
    </citation>
    <scope>NUCLEOTIDE SEQUENCE [LARGE SCALE GENOMIC DNA]</scope>
</reference>
<dbReference type="PROSITE" id="PS50076">
    <property type="entry name" value="DNAJ_2"/>
    <property type="match status" value="1"/>
</dbReference>
<dbReference type="PATRIC" id="fig|1454004.3.peg.2991"/>
<dbReference type="GO" id="GO:0004252">
    <property type="term" value="F:serine-type endopeptidase activity"/>
    <property type="evidence" value="ECO:0007669"/>
    <property type="project" value="InterPro"/>
</dbReference>
<dbReference type="eggNOG" id="COG0265">
    <property type="taxonomic scope" value="Bacteria"/>
</dbReference>
<evidence type="ECO:0000256" key="5">
    <source>
        <dbReference type="SAM" id="Phobius"/>
    </source>
</evidence>
<accession>A0A011QCU8</accession>
<comment type="similarity">
    <text evidence="1">Belongs to the peptidase S1C family.</text>
</comment>
<keyword evidence="5" id="KW-1133">Transmembrane helix</keyword>
<gene>
    <name evidence="7" type="primary">mucD_3</name>
    <name evidence="7" type="ORF">AW11_02898</name>
</gene>
<dbReference type="PANTHER" id="PTHR43343:SF3">
    <property type="entry name" value="PROTEASE DO-LIKE 8, CHLOROPLASTIC"/>
    <property type="match status" value="1"/>
</dbReference>
<dbReference type="InterPro" id="IPR028301">
    <property type="entry name" value="V8_his_AS"/>
</dbReference>
<evidence type="ECO:0000256" key="1">
    <source>
        <dbReference type="ARBA" id="ARBA00010541"/>
    </source>
</evidence>
<dbReference type="InterPro" id="IPR051201">
    <property type="entry name" value="Chloro_Bact_Ser_Proteases"/>
</dbReference>
<protein>
    <submittedName>
        <fullName evidence="7">Periplasmic serine endoprotease DegP-like</fullName>
        <ecNumber evidence="7">3.4.21.107</ecNumber>
    </submittedName>
</protein>
<dbReference type="SUPFAM" id="SSF50494">
    <property type="entry name" value="Trypsin-like serine proteases"/>
    <property type="match status" value="1"/>
</dbReference>
<keyword evidence="2" id="KW-0645">Protease</keyword>
<dbReference type="AlphaFoldDB" id="A0A011QCU8"/>
<dbReference type="InterPro" id="IPR043504">
    <property type="entry name" value="Peptidase_S1_PA_chymotrypsin"/>
</dbReference>
<sequence>MKRTLYHILGVDSKASFQEIRLAYQTRLDALATRPTSDPNALGLLRHAYHTLSSPSSRSTYDASLLNAVARATKQRVVRDARSSGLWWLVLCAIILVVSGIVWTLRSSARPPLPLPASVGAPPPKVIEKATLQAEPDPSSSANASDALDAPTTTRSAVDVFSDVSPSIARIVATDRSSRTQAIIGSGVVIGSGTVVTNCHVVARAGPINARVGTDIYEATVTVADEELDLCLLSVPGLPAPAVDIGSVDSLRTGQRVYAVGAPYGFDLTISEGIVSSLRDVAAGTVIQTTAAVSPGSSGGGLFNLSGQLVGIVTFQHRYGQNLNFAHPADWIAQMRTRAPSLKAATPSPRPQTTDPLAPPLPRVGDSPDVLIVGSWWCIGGMSFPNGEFHFRSDGTFTAILPRRGDSGSYSVIGGKFVNFDIRGQHSSLVIQNITTTILVLKKADYSDWLTCSRK</sequence>
<organism evidence="7 8">
    <name type="scientific">Accumulibacter regalis</name>
    <dbReference type="NCBI Taxonomy" id="522306"/>
    <lineage>
        <taxon>Bacteria</taxon>
        <taxon>Pseudomonadati</taxon>
        <taxon>Pseudomonadota</taxon>
        <taxon>Betaproteobacteria</taxon>
        <taxon>Candidatus Accumulibacter</taxon>
    </lineage>
</organism>
<evidence type="ECO:0000313" key="7">
    <source>
        <dbReference type="EMBL" id="EXI86905.1"/>
    </source>
</evidence>
<dbReference type="InterPro" id="IPR009003">
    <property type="entry name" value="Peptidase_S1_PA"/>
</dbReference>
<evidence type="ECO:0000256" key="4">
    <source>
        <dbReference type="SAM" id="MobiDB-lite"/>
    </source>
</evidence>
<comment type="caution">
    <text evidence="7">The sequence shown here is derived from an EMBL/GenBank/DDBJ whole genome shotgun (WGS) entry which is preliminary data.</text>
</comment>
<evidence type="ECO:0000259" key="6">
    <source>
        <dbReference type="PROSITE" id="PS50076"/>
    </source>
</evidence>
<name>A0A011QCU8_ACCRE</name>
<dbReference type="Pfam" id="PF13365">
    <property type="entry name" value="Trypsin_2"/>
    <property type="match status" value="1"/>
</dbReference>
<dbReference type="PROSITE" id="PS00672">
    <property type="entry name" value="V8_HIS"/>
    <property type="match status" value="1"/>
</dbReference>
<dbReference type="Proteomes" id="UP000022141">
    <property type="component" value="Unassembled WGS sequence"/>
</dbReference>
<evidence type="ECO:0000256" key="2">
    <source>
        <dbReference type="ARBA" id="ARBA00022670"/>
    </source>
</evidence>
<dbReference type="GO" id="GO:0006508">
    <property type="term" value="P:proteolysis"/>
    <property type="evidence" value="ECO:0007669"/>
    <property type="project" value="UniProtKB-KW"/>
</dbReference>
<keyword evidence="5" id="KW-0812">Transmembrane</keyword>
<dbReference type="InterPro" id="IPR036869">
    <property type="entry name" value="J_dom_sf"/>
</dbReference>
<dbReference type="SUPFAM" id="SSF46565">
    <property type="entry name" value="Chaperone J-domain"/>
    <property type="match status" value="1"/>
</dbReference>
<evidence type="ECO:0000256" key="3">
    <source>
        <dbReference type="ARBA" id="ARBA00022801"/>
    </source>
</evidence>
<dbReference type="EC" id="3.4.21.107" evidence="7"/>
<evidence type="ECO:0000313" key="8">
    <source>
        <dbReference type="Proteomes" id="UP000022141"/>
    </source>
</evidence>
<dbReference type="EMBL" id="JEMY01000039">
    <property type="protein sequence ID" value="EXI86905.1"/>
    <property type="molecule type" value="Genomic_DNA"/>
</dbReference>
<dbReference type="STRING" id="1454004.AW11_02898"/>
<keyword evidence="8" id="KW-1185">Reference proteome</keyword>
<keyword evidence="5" id="KW-0472">Membrane</keyword>
<feature type="domain" description="J" evidence="6">
    <location>
        <begin position="4"/>
        <end position="65"/>
    </location>
</feature>
<dbReference type="Gene3D" id="1.10.287.110">
    <property type="entry name" value="DnaJ domain"/>
    <property type="match status" value="1"/>
</dbReference>
<keyword evidence="3 7" id="KW-0378">Hydrolase</keyword>